<comment type="subcellular location">
    <subcellularLocation>
        <location evidence="1">Membrane</location>
        <topology evidence="1">Multi-pass membrane protein</topology>
    </subcellularLocation>
</comment>
<evidence type="ECO:0000313" key="6">
    <source>
        <dbReference type="EMBL" id="SUZ84259.1"/>
    </source>
</evidence>
<evidence type="ECO:0000256" key="1">
    <source>
        <dbReference type="ARBA" id="ARBA00004141"/>
    </source>
</evidence>
<dbReference type="PANTHER" id="PTHR30371:SF0">
    <property type="entry name" value="SEC-INDEPENDENT PROTEIN TRANSLOCASE PROTEIN TATC, CHLOROPLASTIC-RELATED"/>
    <property type="match status" value="1"/>
</dbReference>
<dbReference type="AlphaFoldDB" id="A0A381R062"/>
<organism evidence="6">
    <name type="scientific">marine metagenome</name>
    <dbReference type="NCBI Taxonomy" id="408172"/>
    <lineage>
        <taxon>unclassified sequences</taxon>
        <taxon>metagenomes</taxon>
        <taxon>ecological metagenomes</taxon>
    </lineage>
</organism>
<dbReference type="PANTHER" id="PTHR30371">
    <property type="entry name" value="SEC-INDEPENDENT PROTEIN TRANSLOCASE PROTEIN TATC"/>
    <property type="match status" value="1"/>
</dbReference>
<feature type="transmembrane region" description="Helical" evidence="5">
    <location>
        <begin position="203"/>
        <end position="221"/>
    </location>
</feature>
<evidence type="ECO:0000256" key="4">
    <source>
        <dbReference type="ARBA" id="ARBA00023136"/>
    </source>
</evidence>
<proteinExistence type="inferred from homology"/>
<dbReference type="GO" id="GO:0065002">
    <property type="term" value="P:intracellular protein transmembrane transport"/>
    <property type="evidence" value="ECO:0007669"/>
    <property type="project" value="TreeGrafter"/>
</dbReference>
<reference evidence="6" key="1">
    <citation type="submission" date="2018-05" db="EMBL/GenBank/DDBJ databases">
        <authorList>
            <person name="Lanie J.A."/>
            <person name="Ng W.-L."/>
            <person name="Kazmierczak K.M."/>
            <person name="Andrzejewski T.M."/>
            <person name="Davidsen T.M."/>
            <person name="Wayne K.J."/>
            <person name="Tettelin H."/>
            <person name="Glass J.I."/>
            <person name="Rusch D."/>
            <person name="Podicherti R."/>
            <person name="Tsui H.-C.T."/>
            <person name="Winkler M.E."/>
        </authorList>
    </citation>
    <scope>NUCLEOTIDE SEQUENCE</scope>
</reference>
<dbReference type="GO" id="GO:0033281">
    <property type="term" value="C:TAT protein transport complex"/>
    <property type="evidence" value="ECO:0007669"/>
    <property type="project" value="TreeGrafter"/>
</dbReference>
<gene>
    <name evidence="6" type="ORF">METZ01_LOCUS37113</name>
</gene>
<feature type="transmembrane region" description="Helical" evidence="5">
    <location>
        <begin position="169"/>
        <end position="191"/>
    </location>
</feature>
<evidence type="ECO:0008006" key="7">
    <source>
        <dbReference type="Google" id="ProtNLM"/>
    </source>
</evidence>
<dbReference type="GO" id="GO:0043953">
    <property type="term" value="P:protein transport by the Tat complex"/>
    <property type="evidence" value="ECO:0007669"/>
    <property type="project" value="TreeGrafter"/>
</dbReference>
<keyword evidence="3 5" id="KW-1133">Transmembrane helix</keyword>
<dbReference type="GO" id="GO:0009977">
    <property type="term" value="F:proton motive force dependent protein transmembrane transporter activity"/>
    <property type="evidence" value="ECO:0007669"/>
    <property type="project" value="TreeGrafter"/>
</dbReference>
<dbReference type="EMBL" id="UINC01001587">
    <property type="protein sequence ID" value="SUZ84259.1"/>
    <property type="molecule type" value="Genomic_DNA"/>
</dbReference>
<dbReference type="NCBIfam" id="TIGR00945">
    <property type="entry name" value="tatC"/>
    <property type="match status" value="1"/>
</dbReference>
<feature type="transmembrane region" description="Helical" evidence="5">
    <location>
        <begin position="20"/>
        <end position="45"/>
    </location>
</feature>
<keyword evidence="2 5" id="KW-0812">Transmembrane</keyword>
<dbReference type="HAMAP" id="MF_00902">
    <property type="entry name" value="TatC"/>
    <property type="match status" value="1"/>
</dbReference>
<evidence type="ECO:0000256" key="2">
    <source>
        <dbReference type="ARBA" id="ARBA00022692"/>
    </source>
</evidence>
<keyword evidence="4 5" id="KW-0472">Membrane</keyword>
<feature type="transmembrane region" description="Helical" evidence="5">
    <location>
        <begin position="114"/>
        <end position="136"/>
    </location>
</feature>
<dbReference type="InterPro" id="IPR002033">
    <property type="entry name" value="TatC"/>
</dbReference>
<feature type="transmembrane region" description="Helical" evidence="5">
    <location>
        <begin position="81"/>
        <end position="102"/>
    </location>
</feature>
<evidence type="ECO:0000256" key="5">
    <source>
        <dbReference type="SAM" id="Phobius"/>
    </source>
</evidence>
<accession>A0A381R062</accession>
<sequence>MARIRKSRGEMPFLDHLEELRWRILWCILSVMIGAVVGFGLVYYLDVLELLVDPVRKAYDNPNLKLIYLSPSDSFFVTLRLAIYAGLLMAFPFLAYHIWAFLSPALKPQERRVIIPPLYGGLVLFAAGVSLAYWIALPVTLDFFQRFQTESLQANLEINATLGFIVKMLMAFGFVFELPIVIMILSWMGIVTPDFLRKKRRHAIVLITVLASFITPGDVIVLTFMMMVPLILLYEVGIFLSVGIYRRKAQREQDFETDTTPPTGSVETQ</sequence>
<protein>
    <recommendedName>
        <fullName evidence="7">Sec-independent protein translocase protein TatC</fullName>
    </recommendedName>
</protein>
<dbReference type="Pfam" id="PF00902">
    <property type="entry name" value="TatC"/>
    <property type="match status" value="1"/>
</dbReference>
<dbReference type="PRINTS" id="PR01840">
    <property type="entry name" value="TATCFAMILY"/>
</dbReference>
<evidence type="ECO:0000256" key="3">
    <source>
        <dbReference type="ARBA" id="ARBA00022989"/>
    </source>
</evidence>
<name>A0A381R062_9ZZZZ</name>
<feature type="transmembrane region" description="Helical" evidence="5">
    <location>
        <begin position="227"/>
        <end position="245"/>
    </location>
</feature>